<dbReference type="RefSeq" id="WP_221858222.1">
    <property type="nucleotide sequence ID" value="NZ_JAIKTU010000001.1"/>
</dbReference>
<sequence length="671" mass="77784">MNIKEIYNTYNGDEKAKLRDIFNSKEFEEKYGYDLELGAIYSKDKTIFRLWSPVASKVTLQLFYKDDQLNKLCKLKSIEMEEIDNVWTLEKNGDLNKVYYRYEIEIGDKVNIVTDPYSKAVSANGEYSMVVDLEETNPVGWNKDKKPEFKDPTDAIIYEMHIRDFTIDDNSGSNFKGKYRGVWESRTKTDGGLATGVDHLKELGITHVHLLPTFDYKSVDETKLDEPQYNWGYDPEHYNCPEGSYSTNPFDGDVRIKEFKDMVLNLHKEGLRVVMDVVYNHTYESKNSLFNKVVPYYYYREDENGNLSDGSACGNETASDRKMFRKFMIDSVVYWAKEYHIDGFRFDLMGLHDIETMKLIREELDKIDKSIIIYGEGWAGGETPLKENDRALKKNTTQYEKLQIAAFSDDIRDGVKGDVFIEEKPGFVNGGEGFEETIKCGIVASTNHDQIDYSKVIYSDEFWANEPYQTVTYASAHDNYTLWDKLYITASEESEEDRIKMNKLIASIILTSQGISFIHAGEEFLRTKIDENGTLIENSFKSSDLVNRLDWSRKEKYKDVFEYYKELINLRKNHKAFRMNSSEEIRENLRFLDSNEDKVVSYIINGESLNDRFKKIMIILNGNKDEAKVNLLEGIWKLIANGERVDEDGISEDICNEIIVDGRSANILVIE</sequence>
<protein>
    <submittedName>
        <fullName evidence="3">Type I pullulanase</fullName>
        <ecNumber evidence="3">3.2.1.41</ecNumber>
    </submittedName>
</protein>
<dbReference type="Gene3D" id="2.60.40.1180">
    <property type="entry name" value="Golgi alpha-mannosidase II"/>
    <property type="match status" value="1"/>
</dbReference>
<dbReference type="InterPro" id="IPR049117">
    <property type="entry name" value="pulA_all-beta"/>
</dbReference>
<gene>
    <name evidence="3" type="primary">pulA</name>
    <name evidence="3" type="ORF">K5V21_00255</name>
</gene>
<dbReference type="InterPro" id="IPR017853">
    <property type="entry name" value="GH"/>
</dbReference>
<dbReference type="Pfam" id="PF00128">
    <property type="entry name" value="Alpha-amylase"/>
    <property type="match status" value="1"/>
</dbReference>
<dbReference type="EC" id="3.2.1.41" evidence="3"/>
<dbReference type="Gene3D" id="2.60.40.10">
    <property type="entry name" value="Immunoglobulins"/>
    <property type="match status" value="1"/>
</dbReference>
<comment type="similarity">
    <text evidence="1">Belongs to the glycosyl hydrolase 13 family.</text>
</comment>
<evidence type="ECO:0000313" key="3">
    <source>
        <dbReference type="EMBL" id="MBY0753874.1"/>
    </source>
</evidence>
<dbReference type="PANTHER" id="PTHR43002">
    <property type="entry name" value="GLYCOGEN DEBRANCHING ENZYME"/>
    <property type="match status" value="1"/>
</dbReference>
<evidence type="ECO:0000313" key="4">
    <source>
        <dbReference type="Proteomes" id="UP001299068"/>
    </source>
</evidence>
<dbReference type="Gene3D" id="3.20.20.80">
    <property type="entry name" value="Glycosidases"/>
    <property type="match status" value="1"/>
</dbReference>
<dbReference type="Proteomes" id="UP001299068">
    <property type="component" value="Unassembled WGS sequence"/>
</dbReference>
<dbReference type="SUPFAM" id="SSF51445">
    <property type="entry name" value="(Trans)glycosidases"/>
    <property type="match status" value="1"/>
</dbReference>
<dbReference type="SMART" id="SM00642">
    <property type="entry name" value="Aamy"/>
    <property type="match status" value="1"/>
</dbReference>
<dbReference type="GO" id="GO:0051060">
    <property type="term" value="F:pullulanase activity"/>
    <property type="evidence" value="ECO:0007669"/>
    <property type="project" value="UniProtKB-EC"/>
</dbReference>
<dbReference type="CDD" id="cd11341">
    <property type="entry name" value="AmyAc_Pullulanase_LD-like"/>
    <property type="match status" value="1"/>
</dbReference>
<accession>A0ABS7KT20</accession>
<keyword evidence="4" id="KW-1185">Reference proteome</keyword>
<dbReference type="InterPro" id="IPR011840">
    <property type="entry name" value="PulA_typeI"/>
</dbReference>
<keyword evidence="3" id="KW-0326">Glycosidase</keyword>
<evidence type="ECO:0000259" key="2">
    <source>
        <dbReference type="SMART" id="SM00642"/>
    </source>
</evidence>
<evidence type="ECO:0000256" key="1">
    <source>
        <dbReference type="ARBA" id="ARBA00008061"/>
    </source>
</evidence>
<dbReference type="CDD" id="cd02860">
    <property type="entry name" value="E_set_Pullulanase"/>
    <property type="match status" value="1"/>
</dbReference>
<dbReference type="InterPro" id="IPR013783">
    <property type="entry name" value="Ig-like_fold"/>
</dbReference>
<organism evidence="3 4">
    <name type="scientific">Clostridium sardiniense</name>
    <name type="common">Clostridium absonum</name>
    <dbReference type="NCBI Taxonomy" id="29369"/>
    <lineage>
        <taxon>Bacteria</taxon>
        <taxon>Bacillati</taxon>
        <taxon>Bacillota</taxon>
        <taxon>Clostridia</taxon>
        <taxon>Eubacteriales</taxon>
        <taxon>Clostridiaceae</taxon>
        <taxon>Clostridium</taxon>
    </lineage>
</organism>
<dbReference type="InterPro" id="IPR006047">
    <property type="entry name" value="GH13_cat_dom"/>
</dbReference>
<dbReference type="InterPro" id="IPR014756">
    <property type="entry name" value="Ig_E-set"/>
</dbReference>
<keyword evidence="3" id="KW-0378">Hydrolase</keyword>
<dbReference type="EMBL" id="JAIKTU010000001">
    <property type="protein sequence ID" value="MBY0753874.1"/>
    <property type="molecule type" value="Genomic_DNA"/>
</dbReference>
<dbReference type="SUPFAM" id="SSF81296">
    <property type="entry name" value="E set domains"/>
    <property type="match status" value="1"/>
</dbReference>
<proteinExistence type="inferred from homology"/>
<dbReference type="InterPro" id="IPR004193">
    <property type="entry name" value="Glyco_hydro_13_N"/>
</dbReference>
<dbReference type="NCBIfam" id="TIGR02104">
    <property type="entry name" value="pulA_typeI"/>
    <property type="match status" value="1"/>
</dbReference>
<dbReference type="InterPro" id="IPR013780">
    <property type="entry name" value="Glyco_hydro_b"/>
</dbReference>
<dbReference type="Pfam" id="PF21653">
    <property type="entry name" value="pulA_all-beta"/>
    <property type="match status" value="1"/>
</dbReference>
<feature type="domain" description="Glycosyl hydrolase family 13 catalytic" evidence="2">
    <location>
        <begin position="159"/>
        <end position="571"/>
    </location>
</feature>
<dbReference type="Pfam" id="PF02922">
    <property type="entry name" value="CBM_48"/>
    <property type="match status" value="1"/>
</dbReference>
<name>A0ABS7KT20_CLOSR</name>
<reference evidence="3 4" key="1">
    <citation type="journal article" date="2021" name="Cell Host Microbe">
        <title>in vivo commensal control of Clostridioides difficile virulence.</title>
        <authorList>
            <person name="Girinathan B.P."/>
            <person name="Dibenedetto N."/>
            <person name="Worley J.N."/>
            <person name="Peltier J."/>
            <person name="Arrieta-Ortiz M.L."/>
            <person name="Rupa Christinal Immanuel S."/>
            <person name="Lavin R."/>
            <person name="Delaney M.L."/>
            <person name="Cummins C."/>
            <person name="Hoffmann M."/>
            <person name="Luo Y."/>
            <person name="Gonzalez-Escalona N."/>
            <person name="Allard M."/>
            <person name="Onderdonk A.B."/>
            <person name="Gerber G.K."/>
            <person name="Sonenshein A.L."/>
            <person name="Baliga N."/>
            <person name="Dupuy B."/>
            <person name="Bry L."/>
        </authorList>
    </citation>
    <scope>NUCLEOTIDE SEQUENCE [LARGE SCALE GENOMIC DNA]</scope>
    <source>
        <strain evidence="3 4">DSM 599</strain>
    </source>
</reference>
<comment type="caution">
    <text evidence="3">The sequence shown here is derived from an EMBL/GenBank/DDBJ whole genome shotgun (WGS) entry which is preliminary data.</text>
</comment>